<dbReference type="Gene3D" id="3.50.50.60">
    <property type="entry name" value="FAD/NAD(P)-binding domain"/>
    <property type="match status" value="1"/>
</dbReference>
<keyword evidence="6" id="KW-1185">Reference proteome</keyword>
<dbReference type="InterPro" id="IPR003953">
    <property type="entry name" value="FAD-dep_OxRdtase_2_FAD-bd"/>
</dbReference>
<dbReference type="InterPro" id="IPR006905">
    <property type="entry name" value="Flavin_halogenase"/>
</dbReference>
<accession>A0ABD5Q3K5</accession>
<evidence type="ECO:0000259" key="4">
    <source>
        <dbReference type="Pfam" id="PF00890"/>
    </source>
</evidence>
<evidence type="ECO:0000313" key="5">
    <source>
        <dbReference type="EMBL" id="MFC4825294.1"/>
    </source>
</evidence>
<dbReference type="Proteomes" id="UP001595945">
    <property type="component" value="Unassembled WGS sequence"/>
</dbReference>
<dbReference type="GeneID" id="73043995"/>
<dbReference type="SUPFAM" id="SSF51905">
    <property type="entry name" value="FAD/NAD(P)-binding domain"/>
    <property type="match status" value="1"/>
</dbReference>
<feature type="domain" description="FAD-dependent oxidoreductase 2 FAD-binding" evidence="4">
    <location>
        <begin position="5"/>
        <end position="37"/>
    </location>
</feature>
<dbReference type="InterPro" id="IPR036188">
    <property type="entry name" value="FAD/NAD-bd_sf"/>
</dbReference>
<evidence type="ECO:0000256" key="2">
    <source>
        <dbReference type="ARBA" id="ARBA00023002"/>
    </source>
</evidence>
<gene>
    <name evidence="5" type="ORF">ACFO9K_13600</name>
</gene>
<dbReference type="Pfam" id="PF00890">
    <property type="entry name" value="FAD_binding_2"/>
    <property type="match status" value="1"/>
</dbReference>
<comment type="caution">
    <text evidence="5">The sequence shown here is derived from an EMBL/GenBank/DDBJ whole genome shotgun (WGS) entry which is preliminary data.</text>
</comment>
<reference evidence="5 6" key="1">
    <citation type="journal article" date="2019" name="Int. J. Syst. Evol. Microbiol.">
        <title>The Global Catalogue of Microorganisms (GCM) 10K type strain sequencing project: providing services to taxonomists for standard genome sequencing and annotation.</title>
        <authorList>
            <consortium name="The Broad Institute Genomics Platform"/>
            <consortium name="The Broad Institute Genome Sequencing Center for Infectious Disease"/>
            <person name="Wu L."/>
            <person name="Ma J."/>
        </authorList>
    </citation>
    <scope>NUCLEOTIDE SEQUENCE [LARGE SCALE GENOMIC DNA]</scope>
    <source>
        <strain evidence="5 6">XZYJ18</strain>
    </source>
</reference>
<name>A0ABD5Q3K5_9EURY</name>
<evidence type="ECO:0000256" key="3">
    <source>
        <dbReference type="SAM" id="MobiDB-lite"/>
    </source>
</evidence>
<evidence type="ECO:0000256" key="1">
    <source>
        <dbReference type="ARBA" id="ARBA00022630"/>
    </source>
</evidence>
<organism evidence="5 6">
    <name type="scientific">Halorussus aquaticus</name>
    <dbReference type="NCBI Taxonomy" id="2953748"/>
    <lineage>
        <taxon>Archaea</taxon>
        <taxon>Methanobacteriati</taxon>
        <taxon>Methanobacteriota</taxon>
        <taxon>Stenosarchaea group</taxon>
        <taxon>Halobacteria</taxon>
        <taxon>Halobacteriales</taxon>
        <taxon>Haladaptataceae</taxon>
        <taxon>Halorussus</taxon>
    </lineage>
</organism>
<dbReference type="PRINTS" id="PR00420">
    <property type="entry name" value="RNGMNOXGNASE"/>
</dbReference>
<sequence>MKRVDVAIVGGGPAGTSAARAATEQGADALLVEKGVPRADREELGPDSTDAAGMLDYWVDIMDIPFEEIPDHVVLRELDRTEFLGPNEDCVMEDTGIESSYDGFGFTFDRPRMDDWLRDRAERAGAEYRVGVGVTDVETDLTGSPTHTLQLSDGEEIEADYLVLADGPQRQVTMRVLDRLSPDDRKVSDVMAPNTANHIAYQEYREFPEELFDDSSLKFWWGVMPGETAYPWVFPNDGTVARVGLTMPIGMTLDDVDDPESYDLLRPEDDALPRPAEYIERLLEREYGDEYDPSDFPLVEDRGKSGGTETYPISSTRPVDSPTAANVAVVGGAMGTTSAFHEGGYHVAVRTGAIAGELAGKGRLDAYNDRWKEAIGDEITRNVTFADIVADYGPDDWDRTFSMASDLLADEGEGGLLKYKLSSGLTGAKLVTKYKTVKRKYRKGKYVQFREDEYEF</sequence>
<dbReference type="GO" id="GO:0016491">
    <property type="term" value="F:oxidoreductase activity"/>
    <property type="evidence" value="ECO:0007669"/>
    <property type="project" value="UniProtKB-KW"/>
</dbReference>
<feature type="region of interest" description="Disordered" evidence="3">
    <location>
        <begin position="293"/>
        <end position="319"/>
    </location>
</feature>
<dbReference type="RefSeq" id="WP_254269015.1">
    <property type="nucleotide sequence ID" value="NZ_CP100400.1"/>
</dbReference>
<protein>
    <submittedName>
        <fullName evidence="5">NAD(P)/FAD-dependent oxidoreductase</fullName>
        <ecNumber evidence="5">1.-.-.-</ecNumber>
    </submittedName>
</protein>
<evidence type="ECO:0000313" key="6">
    <source>
        <dbReference type="Proteomes" id="UP001595945"/>
    </source>
</evidence>
<dbReference type="InterPro" id="IPR050407">
    <property type="entry name" value="Geranylgeranyl_reductase"/>
</dbReference>
<proteinExistence type="predicted"/>
<dbReference type="EC" id="1.-.-.-" evidence="5"/>
<dbReference type="AlphaFoldDB" id="A0ABD5Q3K5"/>
<keyword evidence="2 5" id="KW-0560">Oxidoreductase</keyword>
<dbReference type="EMBL" id="JBHSHT010000002">
    <property type="protein sequence ID" value="MFC4825294.1"/>
    <property type="molecule type" value="Genomic_DNA"/>
</dbReference>
<dbReference type="PANTHER" id="PTHR42685:SF21">
    <property type="entry name" value="DEHYDROGENASE (FLAVOPROTEIN)-LIKE PROTEIN"/>
    <property type="match status" value="1"/>
</dbReference>
<keyword evidence="1" id="KW-0285">Flavoprotein</keyword>
<feature type="compositionally biased region" description="Polar residues" evidence="3">
    <location>
        <begin position="307"/>
        <end position="318"/>
    </location>
</feature>
<dbReference type="PANTHER" id="PTHR42685">
    <property type="entry name" value="GERANYLGERANYL DIPHOSPHATE REDUCTASE"/>
    <property type="match status" value="1"/>
</dbReference>
<dbReference type="Pfam" id="PF04820">
    <property type="entry name" value="Trp_halogenase"/>
    <property type="match status" value="1"/>
</dbReference>